<dbReference type="EnsemblPlants" id="ORUFI04G22920.2">
    <property type="protein sequence ID" value="ORUFI04G22920.2"/>
    <property type="gene ID" value="ORUFI04G22920"/>
</dbReference>
<evidence type="ECO:0000313" key="2">
    <source>
        <dbReference type="EnsemblPlants" id="ORUFI04G22920.2"/>
    </source>
</evidence>
<dbReference type="AlphaFoldDB" id="A0A0E0PCI1"/>
<keyword evidence="3" id="KW-1185">Reference proteome</keyword>
<name>A0A0E0PCI1_ORYRU</name>
<reference evidence="3" key="1">
    <citation type="submission" date="2013-06" db="EMBL/GenBank/DDBJ databases">
        <authorList>
            <person name="Zhao Q."/>
        </authorList>
    </citation>
    <scope>NUCLEOTIDE SEQUENCE</scope>
    <source>
        <strain evidence="3">cv. W1943</strain>
    </source>
</reference>
<reference evidence="2" key="2">
    <citation type="submission" date="2015-06" db="UniProtKB">
        <authorList>
            <consortium name="EnsemblPlants"/>
        </authorList>
    </citation>
    <scope>IDENTIFICATION</scope>
</reference>
<feature type="compositionally biased region" description="Low complexity" evidence="1">
    <location>
        <begin position="122"/>
        <end position="155"/>
    </location>
</feature>
<organism evidence="2 3">
    <name type="scientific">Oryza rufipogon</name>
    <name type="common">Brownbeard rice</name>
    <name type="synonym">Asian wild rice</name>
    <dbReference type="NCBI Taxonomy" id="4529"/>
    <lineage>
        <taxon>Eukaryota</taxon>
        <taxon>Viridiplantae</taxon>
        <taxon>Streptophyta</taxon>
        <taxon>Embryophyta</taxon>
        <taxon>Tracheophyta</taxon>
        <taxon>Spermatophyta</taxon>
        <taxon>Magnoliopsida</taxon>
        <taxon>Liliopsida</taxon>
        <taxon>Poales</taxon>
        <taxon>Poaceae</taxon>
        <taxon>BOP clade</taxon>
        <taxon>Oryzoideae</taxon>
        <taxon>Oryzeae</taxon>
        <taxon>Oryzinae</taxon>
        <taxon>Oryza</taxon>
    </lineage>
</organism>
<proteinExistence type="predicted"/>
<dbReference type="Proteomes" id="UP000008022">
    <property type="component" value="Unassembled WGS sequence"/>
</dbReference>
<feature type="region of interest" description="Disordered" evidence="1">
    <location>
        <begin position="1"/>
        <end position="179"/>
    </location>
</feature>
<dbReference type="Gramene" id="ORUFI04G22920.2">
    <property type="protein sequence ID" value="ORUFI04G22920.2"/>
    <property type="gene ID" value="ORUFI04G22920"/>
</dbReference>
<dbReference type="HOGENOM" id="CLU_128995_0_0_1"/>
<evidence type="ECO:0000256" key="1">
    <source>
        <dbReference type="SAM" id="MobiDB-lite"/>
    </source>
</evidence>
<protein>
    <submittedName>
        <fullName evidence="2">Uncharacterized protein</fullName>
    </submittedName>
</protein>
<sequence>MNRLPRRRSAALPPSPCSDLSSAAAGARIPLRTTTRASERHACGLPCEDMLLPHQDRDRGVRAAGRGDGRILPLIRFDSGGTDGDDGDDDGGAVTTSPRGRPGRQPAGLPTTTGDGRRREASPSSSSSRSSSSSFLSLASSPLPPFSSSAVLAPPTVGERWTRPPGVSAWHNTSDEELL</sequence>
<feature type="compositionally biased region" description="Basic and acidic residues" evidence="1">
    <location>
        <begin position="54"/>
        <end position="69"/>
    </location>
</feature>
<evidence type="ECO:0000313" key="3">
    <source>
        <dbReference type="Proteomes" id="UP000008022"/>
    </source>
</evidence>
<accession>A0A0E0PCI1</accession>